<dbReference type="Proteomes" id="UP000674143">
    <property type="component" value="Unassembled WGS sequence"/>
</dbReference>
<name>A0A836KA70_9TRYP</name>
<gene>
    <name evidence="2" type="ORF">LSCM4_02372</name>
</gene>
<dbReference type="AlphaFoldDB" id="A0A836KA70"/>
<dbReference type="KEGG" id="loi:92358338"/>
<proteinExistence type="predicted"/>
<accession>A0A836KA70</accession>
<organism evidence="2 3">
    <name type="scientific">Leishmania orientalis</name>
    <dbReference type="NCBI Taxonomy" id="2249476"/>
    <lineage>
        <taxon>Eukaryota</taxon>
        <taxon>Discoba</taxon>
        <taxon>Euglenozoa</taxon>
        <taxon>Kinetoplastea</taxon>
        <taxon>Metakinetoplastina</taxon>
        <taxon>Trypanosomatida</taxon>
        <taxon>Trypanosomatidae</taxon>
        <taxon>Leishmaniinae</taxon>
        <taxon>Leishmania</taxon>
    </lineage>
</organism>
<feature type="region of interest" description="Disordered" evidence="1">
    <location>
        <begin position="363"/>
        <end position="459"/>
    </location>
</feature>
<reference evidence="3" key="1">
    <citation type="journal article" date="2021" name="Microbiol. Resour. Announc.">
        <title>LGAAP: Leishmaniinae Genome Assembly and Annotation Pipeline.</title>
        <authorList>
            <person name="Almutairi H."/>
            <person name="Urbaniak M.D."/>
            <person name="Bates M.D."/>
            <person name="Jariyapan N."/>
            <person name="Kwakye-Nuako G."/>
            <person name="Thomaz-Soccol V."/>
            <person name="Al-Salem W.S."/>
            <person name="Dillon R.J."/>
            <person name="Bates P.A."/>
            <person name="Gatherer D."/>
        </authorList>
    </citation>
    <scope>NUCLEOTIDE SEQUENCE [LARGE SCALE GENOMIC DNA]</scope>
</reference>
<feature type="region of interest" description="Disordered" evidence="1">
    <location>
        <begin position="554"/>
        <end position="583"/>
    </location>
</feature>
<reference evidence="3" key="2">
    <citation type="journal article" date="2021" name="Sci. Data">
        <title>Chromosome-scale genome sequencing, assembly and annotation of six genomes from subfamily Leishmaniinae.</title>
        <authorList>
            <person name="Almutairi H."/>
            <person name="Urbaniak M.D."/>
            <person name="Bates M.D."/>
            <person name="Jariyapan N."/>
            <person name="Kwakye-Nuako G."/>
            <person name="Thomaz Soccol V."/>
            <person name="Al-Salem W.S."/>
            <person name="Dillon R.J."/>
            <person name="Bates P.A."/>
            <person name="Gatherer D."/>
        </authorList>
    </citation>
    <scope>NUCLEOTIDE SEQUENCE [LARGE SCALE GENOMIC DNA]</scope>
</reference>
<feature type="compositionally biased region" description="Polar residues" evidence="1">
    <location>
        <begin position="446"/>
        <end position="459"/>
    </location>
</feature>
<feature type="compositionally biased region" description="Polar residues" evidence="1">
    <location>
        <begin position="193"/>
        <end position="208"/>
    </location>
</feature>
<feature type="region of interest" description="Disordered" evidence="1">
    <location>
        <begin position="655"/>
        <end position="677"/>
    </location>
</feature>
<feature type="compositionally biased region" description="Basic and acidic residues" evidence="1">
    <location>
        <begin position="405"/>
        <end position="432"/>
    </location>
</feature>
<feature type="region of interest" description="Disordered" evidence="1">
    <location>
        <begin position="189"/>
        <end position="208"/>
    </location>
</feature>
<feature type="compositionally biased region" description="Acidic residues" evidence="1">
    <location>
        <begin position="666"/>
        <end position="677"/>
    </location>
</feature>
<dbReference type="GeneID" id="92358338"/>
<protein>
    <submittedName>
        <fullName evidence="2">Uncharacterized protein</fullName>
    </submittedName>
</protein>
<dbReference type="EMBL" id="JAFHLR010000033">
    <property type="protein sequence ID" value="KAG5468979.1"/>
    <property type="molecule type" value="Genomic_DNA"/>
</dbReference>
<feature type="compositionally biased region" description="Low complexity" evidence="1">
    <location>
        <begin position="388"/>
        <end position="404"/>
    </location>
</feature>
<evidence type="ECO:0000313" key="3">
    <source>
        <dbReference type="Proteomes" id="UP000674143"/>
    </source>
</evidence>
<evidence type="ECO:0000313" key="2">
    <source>
        <dbReference type="EMBL" id="KAG5468979.1"/>
    </source>
</evidence>
<dbReference type="RefSeq" id="XP_067059956.1">
    <property type="nucleotide sequence ID" value="XM_067204404.1"/>
</dbReference>
<evidence type="ECO:0000256" key="1">
    <source>
        <dbReference type="SAM" id="MobiDB-lite"/>
    </source>
</evidence>
<sequence length="677" mass="69948">MLNGVSDVLTPWTAPRILQIMEATSAFRNASGGAPHSETSTDGAADMDRLLRLANQLPDVAARVMAAPLFAQRPLVELYNGESASITTAASGAPSDGASSMSIAYEDARHMCATALAARRSMWKAEAWSDSEPATIKVTPYCSLSHTEPQTAAAELEEVGFAAEFSEPCIRGSFPDAAAALSHVLPEVGGGLSSSSDETDAQSASQRGTPNLLQSALSFLCRPPPVSHAAPLVNDAPSPSGIDGGASTSSLRLHLVQPSPSAASATPQSLVLETIPPPSLLPIDARGPPGHRVFDGACVAYTFSADEKEELLASLCTEPPPLQVQSKENVAMHCCPEGLRHHQASAPLSAGKVAAAAAATARCPHSGFPSTADRGTPGSGVKDDEGWSDSSGWSSRSSSQTRSNTDSDKAKEEAPRHMERADTVNSEAREGSDAAAPAVDGPSLVASGTHSPGTVGTTRTWVDGDDDLVLENGRITVRKKKRRPVEKYPVALPLPTVVSGPLGNLSLATTEVNAAPADERHCTLSAVDGADCADATADGTTVDDVPRGKKRIAGAKRCRGSTTGTAPSDDRTATPSSEPFTTSTAARAATEAKRSIAPAATSSEVAMTSTPVDTQRVPRLSQEEMLVFIQGLCVSDILRRALLVGVVAPAVTEATPVHSPGTVGEEQSETDESGGAH</sequence>
<keyword evidence="3" id="KW-1185">Reference proteome</keyword>
<comment type="caution">
    <text evidence="2">The sequence shown here is derived from an EMBL/GenBank/DDBJ whole genome shotgun (WGS) entry which is preliminary data.</text>
</comment>